<sequence length="118" mass="12627">MLALAGPTWSRLPVPAFRSEEALVVVMDLSRSMDAADLEPSRLSRAKLKLLNLLERRSAGQTALVVFSAHAFTVTPLTTDTRAISSLATSLSTDIMPSRGSYPEAGLTKAGQLLRQTG</sequence>
<dbReference type="InterPro" id="IPR036465">
    <property type="entry name" value="vWFA_dom_sf"/>
</dbReference>
<dbReference type="InterPro" id="IPR050768">
    <property type="entry name" value="UPF0353/GerABKA_families"/>
</dbReference>
<dbReference type="PANTHER" id="PTHR22550">
    <property type="entry name" value="SPORE GERMINATION PROTEIN"/>
    <property type="match status" value="1"/>
</dbReference>
<accession>A0A381X318</accession>
<dbReference type="Pfam" id="PF13519">
    <property type="entry name" value="VWA_2"/>
    <property type="match status" value="1"/>
</dbReference>
<proteinExistence type="predicted"/>
<reference evidence="2" key="1">
    <citation type="submission" date="2018-05" db="EMBL/GenBank/DDBJ databases">
        <authorList>
            <person name="Lanie J.A."/>
            <person name="Ng W.-L."/>
            <person name="Kazmierczak K.M."/>
            <person name="Andrzejewski T.M."/>
            <person name="Davidsen T.M."/>
            <person name="Wayne K.J."/>
            <person name="Tettelin H."/>
            <person name="Glass J.I."/>
            <person name="Rusch D."/>
            <person name="Podicherti R."/>
            <person name="Tsui H.-C.T."/>
            <person name="Winkler M.E."/>
        </authorList>
    </citation>
    <scope>NUCLEOTIDE SEQUENCE</scope>
</reference>
<dbReference type="SUPFAM" id="SSF53300">
    <property type="entry name" value="vWA-like"/>
    <property type="match status" value="1"/>
</dbReference>
<gene>
    <name evidence="2" type="ORF">METZ01_LOCUS111822</name>
</gene>
<organism evidence="2">
    <name type="scientific">marine metagenome</name>
    <dbReference type="NCBI Taxonomy" id="408172"/>
    <lineage>
        <taxon>unclassified sequences</taxon>
        <taxon>metagenomes</taxon>
        <taxon>ecological metagenomes</taxon>
    </lineage>
</organism>
<dbReference type="InterPro" id="IPR002035">
    <property type="entry name" value="VWF_A"/>
</dbReference>
<protein>
    <recommendedName>
        <fullName evidence="1">VWFA domain-containing protein</fullName>
    </recommendedName>
</protein>
<dbReference type="PANTHER" id="PTHR22550:SF14">
    <property type="entry name" value="VWFA DOMAIN-CONTAINING PROTEIN"/>
    <property type="match status" value="1"/>
</dbReference>
<feature type="non-terminal residue" evidence="2">
    <location>
        <position position="118"/>
    </location>
</feature>
<evidence type="ECO:0000313" key="2">
    <source>
        <dbReference type="EMBL" id="SVA58968.1"/>
    </source>
</evidence>
<feature type="domain" description="VWFA" evidence="1">
    <location>
        <begin position="23"/>
        <end position="116"/>
    </location>
</feature>
<dbReference type="Gene3D" id="3.40.50.410">
    <property type="entry name" value="von Willebrand factor, type A domain"/>
    <property type="match status" value="1"/>
</dbReference>
<dbReference type="EMBL" id="UINC01013688">
    <property type="protein sequence ID" value="SVA58968.1"/>
    <property type="molecule type" value="Genomic_DNA"/>
</dbReference>
<evidence type="ECO:0000259" key="1">
    <source>
        <dbReference type="Pfam" id="PF13519"/>
    </source>
</evidence>
<dbReference type="AlphaFoldDB" id="A0A381X318"/>
<name>A0A381X318_9ZZZZ</name>